<protein>
    <recommendedName>
        <fullName evidence="8">Phosphatidic acid phosphatase type 2/haloperoxidase domain-containing protein</fullName>
    </recommendedName>
</protein>
<evidence type="ECO:0000256" key="2">
    <source>
        <dbReference type="ARBA" id="ARBA00008816"/>
    </source>
</evidence>
<dbReference type="InterPro" id="IPR036938">
    <property type="entry name" value="PAP2/HPO_sf"/>
</dbReference>
<feature type="transmembrane region" description="Helical" evidence="7">
    <location>
        <begin position="212"/>
        <end position="231"/>
    </location>
</feature>
<dbReference type="GO" id="GO:0006644">
    <property type="term" value="P:phospholipid metabolic process"/>
    <property type="evidence" value="ECO:0007669"/>
    <property type="project" value="InterPro"/>
</dbReference>
<dbReference type="Gene3D" id="1.20.144.10">
    <property type="entry name" value="Phosphatidic acid phosphatase type 2/haloperoxidase"/>
    <property type="match status" value="1"/>
</dbReference>
<dbReference type="EMBL" id="CM026425">
    <property type="protein sequence ID" value="KAG0575544.1"/>
    <property type="molecule type" value="Genomic_DNA"/>
</dbReference>
<dbReference type="SMART" id="SM00014">
    <property type="entry name" value="acidPPc"/>
    <property type="match status" value="1"/>
</dbReference>
<dbReference type="SUPFAM" id="SSF48317">
    <property type="entry name" value="Acid phosphatase/Vanadium-dependent haloperoxidase"/>
    <property type="match status" value="1"/>
</dbReference>
<keyword evidence="5 7" id="KW-1133">Transmembrane helix</keyword>
<keyword evidence="6 7" id="KW-0472">Membrane</keyword>
<dbReference type="Proteomes" id="UP000822688">
    <property type="component" value="Chromosome 5"/>
</dbReference>
<dbReference type="PANTHER" id="PTHR10165">
    <property type="entry name" value="LIPID PHOSPHATE PHOSPHATASE"/>
    <property type="match status" value="1"/>
</dbReference>
<reference evidence="9" key="1">
    <citation type="submission" date="2020-06" db="EMBL/GenBank/DDBJ databases">
        <title>WGS assembly of Ceratodon purpureus strain R40.</title>
        <authorList>
            <person name="Carey S.B."/>
            <person name="Jenkins J."/>
            <person name="Shu S."/>
            <person name="Lovell J.T."/>
            <person name="Sreedasyam A."/>
            <person name="Maumus F."/>
            <person name="Tiley G.P."/>
            <person name="Fernandez-Pozo N."/>
            <person name="Barry K."/>
            <person name="Chen C."/>
            <person name="Wang M."/>
            <person name="Lipzen A."/>
            <person name="Daum C."/>
            <person name="Saski C.A."/>
            <person name="Payton A.C."/>
            <person name="Mcbreen J.C."/>
            <person name="Conrad R.E."/>
            <person name="Kollar L.M."/>
            <person name="Olsson S."/>
            <person name="Huttunen S."/>
            <person name="Landis J.B."/>
            <person name="Wickett N.J."/>
            <person name="Johnson M.G."/>
            <person name="Rensing S.A."/>
            <person name="Grimwood J."/>
            <person name="Schmutz J."/>
            <person name="Mcdaniel S.F."/>
        </authorList>
    </citation>
    <scope>NUCLEOTIDE SEQUENCE</scope>
    <source>
        <strain evidence="9">R40</strain>
    </source>
</reference>
<accession>A0A8T0HWU6</accession>
<feature type="transmembrane region" description="Helical" evidence="7">
    <location>
        <begin position="78"/>
        <end position="100"/>
    </location>
</feature>
<feature type="domain" description="Phosphatidic acid phosphatase type 2/haloperoxidase" evidence="8">
    <location>
        <begin position="113"/>
        <end position="255"/>
    </location>
</feature>
<evidence type="ECO:0000259" key="8">
    <source>
        <dbReference type="SMART" id="SM00014"/>
    </source>
</evidence>
<evidence type="ECO:0000313" key="10">
    <source>
        <dbReference type="Proteomes" id="UP000822688"/>
    </source>
</evidence>
<dbReference type="AlphaFoldDB" id="A0A8T0HWU6"/>
<feature type="transmembrane region" description="Helical" evidence="7">
    <location>
        <begin position="237"/>
        <end position="255"/>
    </location>
</feature>
<organism evidence="9 10">
    <name type="scientific">Ceratodon purpureus</name>
    <name type="common">Fire moss</name>
    <name type="synonym">Dicranum purpureum</name>
    <dbReference type="NCBI Taxonomy" id="3225"/>
    <lineage>
        <taxon>Eukaryota</taxon>
        <taxon>Viridiplantae</taxon>
        <taxon>Streptophyta</taxon>
        <taxon>Embryophyta</taxon>
        <taxon>Bryophyta</taxon>
        <taxon>Bryophytina</taxon>
        <taxon>Bryopsida</taxon>
        <taxon>Dicranidae</taxon>
        <taxon>Pseudoditrichales</taxon>
        <taxon>Ditrichaceae</taxon>
        <taxon>Ceratodon</taxon>
    </lineage>
</organism>
<dbReference type="InterPro" id="IPR000326">
    <property type="entry name" value="PAP2/HPO"/>
</dbReference>
<comment type="subcellular location">
    <subcellularLocation>
        <location evidence="1">Membrane</location>
        <topology evidence="1">Multi-pass membrane protein</topology>
    </subcellularLocation>
</comment>
<feature type="transmembrane region" description="Helical" evidence="7">
    <location>
        <begin position="182"/>
        <end position="200"/>
    </location>
</feature>
<sequence length="325" mass="36579">MDYGRHDVNGANGAHGFETSTQKVGLFALIKHHLRDWLWIGVMIVLELIMYFIIPPFHRFVNEPMIADLMYPRKPETVPTWTVGVVAVVLPFFIFVAYFIKNRSIRDFHSAFLGLATAIVITALFTDSIKNLVGMPRPDFFHRCFPDGVAVYTNDSERQVICHPGDARAFRDAYKSFPSGHVSWAFAGLGYLSLYFAGKFSLFDRRGYTSRVFWVLLPTLAAGLIGVTRVNDYQHRWVDIIAAGLLGLLIAYICYRQLYPSIYAREWAGYPYEYAPQGILSHGLHGPRALPMMNSYANSSVAPLGLGGNAYDPRRVPNDVETGRG</sequence>
<keyword evidence="3 7" id="KW-0812">Transmembrane</keyword>
<evidence type="ECO:0000313" key="9">
    <source>
        <dbReference type="EMBL" id="KAG0575544.1"/>
    </source>
</evidence>
<keyword evidence="10" id="KW-1185">Reference proteome</keyword>
<evidence type="ECO:0000256" key="5">
    <source>
        <dbReference type="ARBA" id="ARBA00022989"/>
    </source>
</evidence>
<evidence type="ECO:0000256" key="1">
    <source>
        <dbReference type="ARBA" id="ARBA00004141"/>
    </source>
</evidence>
<evidence type="ECO:0000256" key="4">
    <source>
        <dbReference type="ARBA" id="ARBA00022801"/>
    </source>
</evidence>
<dbReference type="GO" id="GO:0016020">
    <property type="term" value="C:membrane"/>
    <property type="evidence" value="ECO:0007669"/>
    <property type="project" value="UniProtKB-SubCell"/>
</dbReference>
<feature type="transmembrane region" description="Helical" evidence="7">
    <location>
        <begin position="112"/>
        <end position="129"/>
    </location>
</feature>
<dbReference type="GO" id="GO:0008195">
    <property type="term" value="F:phosphatidate phosphatase activity"/>
    <property type="evidence" value="ECO:0007669"/>
    <property type="project" value="TreeGrafter"/>
</dbReference>
<dbReference type="OrthoDB" id="10030083at2759"/>
<dbReference type="CDD" id="cd03390">
    <property type="entry name" value="PAP2_containing_1_like"/>
    <property type="match status" value="1"/>
</dbReference>
<evidence type="ECO:0000256" key="6">
    <source>
        <dbReference type="ARBA" id="ARBA00023136"/>
    </source>
</evidence>
<dbReference type="GO" id="GO:0046839">
    <property type="term" value="P:phospholipid dephosphorylation"/>
    <property type="evidence" value="ECO:0007669"/>
    <property type="project" value="TreeGrafter"/>
</dbReference>
<comment type="similarity">
    <text evidence="2">Belongs to the PA-phosphatase related phosphoesterase family.</text>
</comment>
<comment type="caution">
    <text evidence="9">The sequence shown here is derived from an EMBL/GenBank/DDBJ whole genome shotgun (WGS) entry which is preliminary data.</text>
</comment>
<keyword evidence="4" id="KW-0378">Hydrolase</keyword>
<dbReference type="InterPro" id="IPR043216">
    <property type="entry name" value="PAP-like"/>
</dbReference>
<dbReference type="FunFam" id="1.20.144.10:FF:000001">
    <property type="entry name" value="Lipid phosphate phosphatase 2"/>
    <property type="match status" value="1"/>
</dbReference>
<name>A0A8T0HWU6_CERPU</name>
<evidence type="ECO:0000256" key="7">
    <source>
        <dbReference type="SAM" id="Phobius"/>
    </source>
</evidence>
<dbReference type="PANTHER" id="PTHR10165:SF196">
    <property type="entry name" value="PHOSPHATIDIC ACID PHOSPHATASE TYPE 2_HALOPEROXIDASE DOMAIN-CONTAINING PROTEIN"/>
    <property type="match status" value="1"/>
</dbReference>
<dbReference type="Pfam" id="PF01569">
    <property type="entry name" value="PAP2"/>
    <property type="match status" value="1"/>
</dbReference>
<feature type="transmembrane region" description="Helical" evidence="7">
    <location>
        <begin position="37"/>
        <end position="58"/>
    </location>
</feature>
<evidence type="ECO:0000256" key="3">
    <source>
        <dbReference type="ARBA" id="ARBA00022692"/>
    </source>
</evidence>
<proteinExistence type="inferred from homology"/>
<gene>
    <name evidence="9" type="ORF">KC19_5G011500</name>
</gene>